<proteinExistence type="predicted"/>
<protein>
    <submittedName>
        <fullName evidence="1">Uncharacterized protein</fullName>
    </submittedName>
</protein>
<evidence type="ECO:0000313" key="2">
    <source>
        <dbReference type="Proteomes" id="UP000284219"/>
    </source>
</evidence>
<dbReference type="OrthoDB" id="2652483at2"/>
<reference evidence="1 2" key="1">
    <citation type="submission" date="2016-08" db="EMBL/GenBank/DDBJ databases">
        <title>Novel Firmicute Genomes.</title>
        <authorList>
            <person name="Poppleton D.I."/>
            <person name="Gribaldo S."/>
        </authorList>
    </citation>
    <scope>NUCLEOTIDE SEQUENCE [LARGE SCALE GENOMIC DNA]</scope>
    <source>
        <strain evidence="1 2">RAOx-1</strain>
    </source>
</reference>
<accession>A0A419SNA5</accession>
<dbReference type="Proteomes" id="UP000284219">
    <property type="component" value="Unassembled WGS sequence"/>
</dbReference>
<name>A0A419SNA5_9BACL</name>
<dbReference type="RefSeq" id="WP_120188431.1">
    <property type="nucleotide sequence ID" value="NZ_MCHY01000006.1"/>
</dbReference>
<keyword evidence="2" id="KW-1185">Reference proteome</keyword>
<comment type="caution">
    <text evidence="1">The sequence shown here is derived from an EMBL/GenBank/DDBJ whole genome shotgun (WGS) entry which is preliminary data.</text>
</comment>
<evidence type="ECO:0000313" key="1">
    <source>
        <dbReference type="EMBL" id="RKD25757.1"/>
    </source>
</evidence>
<dbReference type="EMBL" id="MCHY01000006">
    <property type="protein sequence ID" value="RKD25757.1"/>
    <property type="molecule type" value="Genomic_DNA"/>
</dbReference>
<organism evidence="1 2">
    <name type="scientific">Ammoniphilus oxalaticus</name>
    <dbReference type="NCBI Taxonomy" id="66863"/>
    <lineage>
        <taxon>Bacteria</taxon>
        <taxon>Bacillati</taxon>
        <taxon>Bacillota</taxon>
        <taxon>Bacilli</taxon>
        <taxon>Bacillales</taxon>
        <taxon>Paenibacillaceae</taxon>
        <taxon>Aneurinibacillus group</taxon>
        <taxon>Ammoniphilus</taxon>
    </lineage>
</organism>
<sequence>MKIRAMPMMLSLALTLGILFGGWNTYQHFYVQQPIRAFIAEKQQVELSNIHFYHDQVKAELNFTDPNTFAADYKDIKDFISDQTGKKVVLQLPVVDEQMKDLWEEEYFSIAEAMKKQEYSEIPKIMEKIKMERHIEKTVSRMDEENVYVFLQKGSNHLYAVLPFKEEVKPIE</sequence>
<dbReference type="AlphaFoldDB" id="A0A419SNA5"/>
<gene>
    <name evidence="1" type="ORF">BEP19_02100</name>
</gene>